<feature type="compositionally biased region" description="Basic and acidic residues" evidence="1">
    <location>
        <begin position="91"/>
        <end position="107"/>
    </location>
</feature>
<dbReference type="GeneID" id="91090240"/>
<accession>A0A1E3IXN9</accession>
<protein>
    <submittedName>
        <fullName evidence="2">Uncharacterized protein</fullName>
    </submittedName>
</protein>
<evidence type="ECO:0000313" key="2">
    <source>
        <dbReference type="EMBL" id="WVN90789.1"/>
    </source>
</evidence>
<dbReference type="AlphaFoldDB" id="A0A1E3IXN9"/>
<organism evidence="2 3">
    <name type="scientific">Cryptococcus depauperatus CBS 7841</name>
    <dbReference type="NCBI Taxonomy" id="1295531"/>
    <lineage>
        <taxon>Eukaryota</taxon>
        <taxon>Fungi</taxon>
        <taxon>Dikarya</taxon>
        <taxon>Basidiomycota</taxon>
        <taxon>Agaricomycotina</taxon>
        <taxon>Tremellomycetes</taxon>
        <taxon>Tremellales</taxon>
        <taxon>Cryptococcaceae</taxon>
        <taxon>Cryptococcus</taxon>
    </lineage>
</organism>
<sequence length="562" mass="60638">MVFSFPQLSSGVLSSFIDTSPSVVYPASRNASGSRRRAKSLASQDVSAKDQAPVFTFPEPQSQKTSQPVKSLHVRSYSSRSLGRNALPSDIDQREQLLPDVLQDKRLSVGNPSLARPSHRRSQSAAPLPTKYLLASASLTTRRETGPQNRLQEFSRNPAASASVTSLPSLAETEQENGEDVGVSASGPVTSGKTVSIPPIIRPRQRLLKEQILIPTTSLSMPPSLKISTSENGQAWNPLVPPPQPAPAHASMPPPPLRASSGLVTHSHLKHHARPSPTRANSYRDTTTNSFSQPAHQRRASVDGVGSTEVSDIAVLATWSFPLTPSPEKKPRPASQLLSSEPASVKEAGQSSRLRERLRNLSKLDTRLEDLEGASASSTTDSGDTAVGPPNFLPPCLASHHRHTHSSPNLLLSPPEFGSPGLTTFTNSPLCPLPKYQRAPTTTQLRKPNLLSLHTGMSCLSLNNNASSTNKKGELSSSPGSMISDFTTCPSPTSSVQSLSVDPITIQLGQNEGENKWWTVPTLKRSKTNQVTVCKEISDPFNKEDMYGLDADEEDYIDMDHM</sequence>
<feature type="compositionally biased region" description="Polar residues" evidence="1">
    <location>
        <begin position="59"/>
        <end position="69"/>
    </location>
</feature>
<reference evidence="2" key="2">
    <citation type="journal article" date="2022" name="Elife">
        <title>Obligate sexual reproduction of a homothallic fungus closely related to the Cryptococcus pathogenic species complex.</title>
        <authorList>
            <person name="Passer A.R."/>
            <person name="Clancey S.A."/>
            <person name="Shea T."/>
            <person name="David-Palma M."/>
            <person name="Averette A.F."/>
            <person name="Boekhout T."/>
            <person name="Porcel B.M."/>
            <person name="Nowrousian M."/>
            <person name="Cuomo C.A."/>
            <person name="Sun S."/>
            <person name="Heitman J."/>
            <person name="Coelho M.A."/>
        </authorList>
    </citation>
    <scope>NUCLEOTIDE SEQUENCE</scope>
    <source>
        <strain evidence="2">CBS 7841</strain>
    </source>
</reference>
<feature type="compositionally biased region" description="Polar residues" evidence="1">
    <location>
        <begin position="278"/>
        <end position="295"/>
    </location>
</feature>
<proteinExistence type="predicted"/>
<dbReference type="EMBL" id="CP143791">
    <property type="protein sequence ID" value="WVN90789.1"/>
    <property type="molecule type" value="Genomic_DNA"/>
</dbReference>
<gene>
    <name evidence="2" type="ORF">L203_106032</name>
</gene>
<feature type="compositionally biased region" description="Pro residues" evidence="1">
    <location>
        <begin position="239"/>
        <end position="257"/>
    </location>
</feature>
<evidence type="ECO:0000256" key="1">
    <source>
        <dbReference type="SAM" id="MobiDB-lite"/>
    </source>
</evidence>
<feature type="region of interest" description="Disordered" evidence="1">
    <location>
        <begin position="322"/>
        <end position="357"/>
    </location>
</feature>
<dbReference type="OrthoDB" id="2564865at2759"/>
<feature type="region of interest" description="Disordered" evidence="1">
    <location>
        <begin position="369"/>
        <end position="408"/>
    </location>
</feature>
<dbReference type="RefSeq" id="XP_066071489.1">
    <property type="nucleotide sequence ID" value="XM_066215392.1"/>
</dbReference>
<feature type="compositionally biased region" description="Polar residues" evidence="1">
    <location>
        <begin position="146"/>
        <end position="168"/>
    </location>
</feature>
<reference evidence="2" key="1">
    <citation type="submission" date="2016-06" db="EMBL/GenBank/DDBJ databases">
        <authorList>
            <person name="Cuomo C."/>
            <person name="Litvintseva A."/>
            <person name="Heitman J."/>
            <person name="Chen Y."/>
            <person name="Sun S."/>
            <person name="Springer D."/>
            <person name="Dromer F."/>
            <person name="Young S."/>
            <person name="Zeng Q."/>
            <person name="Chapman S."/>
            <person name="Gujja S."/>
            <person name="Saif S."/>
            <person name="Birren B."/>
        </authorList>
    </citation>
    <scope>NUCLEOTIDE SEQUENCE</scope>
    <source>
        <strain evidence="2">CBS 7841</strain>
    </source>
</reference>
<dbReference type="KEGG" id="cdep:91090240"/>
<evidence type="ECO:0000313" key="3">
    <source>
        <dbReference type="Proteomes" id="UP000094043"/>
    </source>
</evidence>
<feature type="region of interest" description="Disordered" evidence="1">
    <location>
        <begin position="229"/>
        <end position="305"/>
    </location>
</feature>
<dbReference type="Proteomes" id="UP000094043">
    <property type="component" value="Chromosome 8"/>
</dbReference>
<feature type="compositionally biased region" description="Low complexity" evidence="1">
    <location>
        <begin position="373"/>
        <end position="386"/>
    </location>
</feature>
<dbReference type="VEuPathDB" id="FungiDB:L203_00738"/>
<name>A0A1E3IXN9_9TREE</name>
<feature type="region of interest" description="Disordered" evidence="1">
    <location>
        <begin position="26"/>
        <end position="196"/>
    </location>
</feature>
<reference evidence="2" key="3">
    <citation type="submission" date="2024-01" db="EMBL/GenBank/DDBJ databases">
        <authorList>
            <person name="Coelho M.A."/>
            <person name="David-Palma M."/>
            <person name="Shea T."/>
            <person name="Sun S."/>
            <person name="Cuomo C.A."/>
            <person name="Heitman J."/>
        </authorList>
    </citation>
    <scope>NUCLEOTIDE SEQUENCE</scope>
    <source>
        <strain evidence="2">CBS 7841</strain>
    </source>
</reference>
<keyword evidence="3" id="KW-1185">Reference proteome</keyword>